<evidence type="ECO:0000256" key="1">
    <source>
        <dbReference type="ARBA" id="ARBA00022741"/>
    </source>
</evidence>
<dbReference type="PANTHER" id="PTHR32309:SF13">
    <property type="entry name" value="FERRIC ENTEROBACTIN TRANSPORT PROTEIN FEPE"/>
    <property type="match status" value="1"/>
</dbReference>
<evidence type="ECO:0000313" key="7">
    <source>
        <dbReference type="Proteomes" id="UP000297951"/>
    </source>
</evidence>
<proteinExistence type="predicted"/>
<dbReference type="EC" id="2.7.10.2" evidence="6"/>
<evidence type="ECO:0000313" key="6">
    <source>
        <dbReference type="EMBL" id="TFU23639.1"/>
    </source>
</evidence>
<dbReference type="InterPro" id="IPR027417">
    <property type="entry name" value="P-loop_NTPase"/>
</dbReference>
<keyword evidence="1" id="KW-0547">Nucleotide-binding</keyword>
<dbReference type="PANTHER" id="PTHR32309">
    <property type="entry name" value="TYROSINE-PROTEIN KINASE"/>
    <property type="match status" value="1"/>
</dbReference>
<dbReference type="InterPro" id="IPR005702">
    <property type="entry name" value="Wzc-like_C"/>
</dbReference>
<evidence type="ECO:0000256" key="4">
    <source>
        <dbReference type="SAM" id="Phobius"/>
    </source>
</evidence>
<gene>
    <name evidence="6" type="ORF">E4U03_02755</name>
</gene>
<dbReference type="InterPro" id="IPR002586">
    <property type="entry name" value="CobQ/CobB/MinD/ParA_Nub-bd_dom"/>
</dbReference>
<keyword evidence="4" id="KW-0812">Transmembrane</keyword>
<dbReference type="EMBL" id="SPQC01000006">
    <property type="protein sequence ID" value="TFU23639.1"/>
    <property type="molecule type" value="Genomic_DNA"/>
</dbReference>
<organism evidence="6 7">
    <name type="scientific">Rothia nasimurium</name>
    <dbReference type="NCBI Taxonomy" id="85336"/>
    <lineage>
        <taxon>Bacteria</taxon>
        <taxon>Bacillati</taxon>
        <taxon>Actinomycetota</taxon>
        <taxon>Actinomycetes</taxon>
        <taxon>Micrococcales</taxon>
        <taxon>Micrococcaceae</taxon>
        <taxon>Rothia</taxon>
    </lineage>
</organism>
<sequence length="512" mass="55118">MNESQAVADSASEKSKGAIEGFLRTLRRQWYILIIAAVIGGLLGFGFSMMQPKVYASDATGVVTTGDTGSVALASAADTLTKSKATQYQALASSRTVAERALEISGYQMTPERAISMVSASVPLDTAQIKVSVRSQDPELAKNLADAWIQALGENVQTVENSGNKATTGEGNFAVQSVMQFSAYVPANLPQSPVSPNVKLNTLLGIALALIVGVVYLFIRSVRDRSIRSMDALVEVTGSEIPVLGTVPFSSSFADSRLITPNDAAENTRRADFRLVESLKELRTNLQFKNPDNPPRRIVVTSSLPFDGKSTVADNLAIILGQSGKPVFLVDADLRRPTVAKSFGLIEEVGVTDVVIGRADVEDVLQTVEGYPNLYILAAGRIPPNPSEILSSDAFTQMIDRLAEEGMVILDAPPLLPVTDSAILATKFDGALVVVEANGTKREELAKSISNLNRVNADILGTVLNKVPATGSEAGYYQYYGREYYYDNEGKRTGQKSEKKSRKAKKAKRKEK</sequence>
<dbReference type="InterPro" id="IPR050445">
    <property type="entry name" value="Bact_polysacc_biosynth/exp"/>
</dbReference>
<keyword evidence="6" id="KW-0808">Transferase</keyword>
<dbReference type="RefSeq" id="WP_135011458.1">
    <property type="nucleotide sequence ID" value="NZ_JADGLK010000006.1"/>
</dbReference>
<dbReference type="Proteomes" id="UP000297951">
    <property type="component" value="Unassembled WGS sequence"/>
</dbReference>
<accession>A0A4Y9F769</accession>
<evidence type="ECO:0000259" key="5">
    <source>
        <dbReference type="Pfam" id="PF01656"/>
    </source>
</evidence>
<evidence type="ECO:0000256" key="2">
    <source>
        <dbReference type="ARBA" id="ARBA00022840"/>
    </source>
</evidence>
<keyword evidence="4" id="KW-1133">Transmembrane helix</keyword>
<dbReference type="NCBIfam" id="TIGR01007">
    <property type="entry name" value="eps_fam"/>
    <property type="match status" value="1"/>
</dbReference>
<reference evidence="6 7" key="1">
    <citation type="submission" date="2019-03" db="EMBL/GenBank/DDBJ databases">
        <title>Diversity of the mouse oral microbiome.</title>
        <authorList>
            <person name="Joseph S."/>
            <person name="Aduse-Opoku J."/>
            <person name="Curtis M."/>
            <person name="Wade W."/>
            <person name="Hashim A."/>
        </authorList>
    </citation>
    <scope>NUCLEOTIDE SEQUENCE [LARGE SCALE GENOMIC DNA]</scope>
    <source>
        <strain evidence="7">irhom_31</strain>
    </source>
</reference>
<feature type="region of interest" description="Disordered" evidence="3">
    <location>
        <begin position="490"/>
        <end position="512"/>
    </location>
</feature>
<dbReference type="Gene3D" id="3.40.50.300">
    <property type="entry name" value="P-loop containing nucleotide triphosphate hydrolases"/>
    <property type="match status" value="1"/>
</dbReference>
<dbReference type="GO" id="GO:0005524">
    <property type="term" value="F:ATP binding"/>
    <property type="evidence" value="ECO:0007669"/>
    <property type="project" value="UniProtKB-KW"/>
</dbReference>
<name>A0A4Y9F769_9MICC</name>
<keyword evidence="2" id="KW-0067">ATP-binding</keyword>
<dbReference type="CDD" id="cd05387">
    <property type="entry name" value="BY-kinase"/>
    <property type="match status" value="1"/>
</dbReference>
<feature type="compositionally biased region" description="Basic residues" evidence="3">
    <location>
        <begin position="499"/>
        <end position="512"/>
    </location>
</feature>
<evidence type="ECO:0000256" key="3">
    <source>
        <dbReference type="SAM" id="MobiDB-lite"/>
    </source>
</evidence>
<feature type="transmembrane region" description="Helical" evidence="4">
    <location>
        <begin position="30"/>
        <end position="50"/>
    </location>
</feature>
<dbReference type="GO" id="GO:0004715">
    <property type="term" value="F:non-membrane spanning protein tyrosine kinase activity"/>
    <property type="evidence" value="ECO:0007669"/>
    <property type="project" value="UniProtKB-EC"/>
</dbReference>
<dbReference type="Pfam" id="PF01656">
    <property type="entry name" value="CbiA"/>
    <property type="match status" value="1"/>
</dbReference>
<dbReference type="SUPFAM" id="SSF52540">
    <property type="entry name" value="P-loop containing nucleoside triphosphate hydrolases"/>
    <property type="match status" value="1"/>
</dbReference>
<feature type="domain" description="CobQ/CobB/MinD/ParA nucleotide binding" evidence="5">
    <location>
        <begin position="308"/>
        <end position="480"/>
    </location>
</feature>
<feature type="transmembrane region" description="Helical" evidence="4">
    <location>
        <begin position="200"/>
        <end position="219"/>
    </location>
</feature>
<keyword evidence="4" id="KW-0472">Membrane</keyword>
<protein>
    <submittedName>
        <fullName evidence="6">Polysaccharide biosynthesis tyrosine autokinase</fullName>
        <ecNumber evidence="6">2.7.10.2</ecNumber>
    </submittedName>
</protein>
<comment type="caution">
    <text evidence="6">The sequence shown here is derived from an EMBL/GenBank/DDBJ whole genome shotgun (WGS) entry which is preliminary data.</text>
</comment>
<keyword evidence="6" id="KW-0418">Kinase</keyword>
<dbReference type="AlphaFoldDB" id="A0A4Y9F769"/>
<dbReference type="OrthoDB" id="9812433at2"/>